<organism evidence="1 2">
    <name type="scientific">Dipteronia dyeriana</name>
    <dbReference type="NCBI Taxonomy" id="168575"/>
    <lineage>
        <taxon>Eukaryota</taxon>
        <taxon>Viridiplantae</taxon>
        <taxon>Streptophyta</taxon>
        <taxon>Embryophyta</taxon>
        <taxon>Tracheophyta</taxon>
        <taxon>Spermatophyta</taxon>
        <taxon>Magnoliopsida</taxon>
        <taxon>eudicotyledons</taxon>
        <taxon>Gunneridae</taxon>
        <taxon>Pentapetalae</taxon>
        <taxon>rosids</taxon>
        <taxon>malvids</taxon>
        <taxon>Sapindales</taxon>
        <taxon>Sapindaceae</taxon>
        <taxon>Hippocastanoideae</taxon>
        <taxon>Acereae</taxon>
        <taxon>Dipteronia</taxon>
    </lineage>
</organism>
<reference evidence="1" key="1">
    <citation type="journal article" date="2023" name="Plant J.">
        <title>Genome sequences and population genomics provide insights into the demographic history, inbreeding, and mutation load of two 'living fossil' tree species of Dipteronia.</title>
        <authorList>
            <person name="Feng Y."/>
            <person name="Comes H.P."/>
            <person name="Chen J."/>
            <person name="Zhu S."/>
            <person name="Lu R."/>
            <person name="Zhang X."/>
            <person name="Li P."/>
            <person name="Qiu J."/>
            <person name="Olsen K.M."/>
            <person name="Qiu Y."/>
        </authorList>
    </citation>
    <scope>NUCLEOTIDE SEQUENCE</scope>
    <source>
        <strain evidence="1">KIB01</strain>
    </source>
</reference>
<name>A0AAD9WTB3_9ROSI</name>
<dbReference type="Proteomes" id="UP001280121">
    <property type="component" value="Unassembled WGS sequence"/>
</dbReference>
<evidence type="ECO:0000313" key="1">
    <source>
        <dbReference type="EMBL" id="KAK2642391.1"/>
    </source>
</evidence>
<sequence length="131" mass="15197">MQQYDPCFEVLARRKIPIDKSCSMCKCIPKSVLHGLLVFIKINLFFYDFILVCFSRLNLVELGLLCVYFWKIWSQRNAYVHDFVLLKDLDVVAWAHGFLAEVHDGRVIKSRAIVSSSISGPAWFPHDPDLY</sequence>
<proteinExistence type="predicted"/>
<dbReference type="EMBL" id="JANJYI010000007">
    <property type="protein sequence ID" value="KAK2642391.1"/>
    <property type="molecule type" value="Genomic_DNA"/>
</dbReference>
<protein>
    <submittedName>
        <fullName evidence="1">Uncharacterized protein</fullName>
    </submittedName>
</protein>
<keyword evidence="2" id="KW-1185">Reference proteome</keyword>
<accession>A0AAD9WTB3</accession>
<dbReference type="AlphaFoldDB" id="A0AAD9WTB3"/>
<evidence type="ECO:0000313" key="2">
    <source>
        <dbReference type="Proteomes" id="UP001280121"/>
    </source>
</evidence>
<comment type="caution">
    <text evidence="1">The sequence shown here is derived from an EMBL/GenBank/DDBJ whole genome shotgun (WGS) entry which is preliminary data.</text>
</comment>
<gene>
    <name evidence="1" type="ORF">Ddye_024154</name>
</gene>